<evidence type="ECO:0000313" key="7">
    <source>
        <dbReference type="Proteomes" id="UP000588806"/>
    </source>
</evidence>
<dbReference type="Pfam" id="PF00005">
    <property type="entry name" value="ABC_tran"/>
    <property type="match status" value="1"/>
</dbReference>
<evidence type="ECO:0000259" key="5">
    <source>
        <dbReference type="PROSITE" id="PS50893"/>
    </source>
</evidence>
<dbReference type="InterPro" id="IPR027417">
    <property type="entry name" value="P-loop_NTPase"/>
</dbReference>
<comment type="similarity">
    <text evidence="1">Belongs to the ABC transporter superfamily.</text>
</comment>
<dbReference type="SUPFAM" id="SSF52540">
    <property type="entry name" value="P-loop containing nucleoside triphosphate hydrolases"/>
    <property type="match status" value="1"/>
</dbReference>
<comment type="caution">
    <text evidence="6">The sequence shown here is derived from an EMBL/GenBank/DDBJ whole genome shotgun (WGS) entry which is preliminary data.</text>
</comment>
<dbReference type="GO" id="GO:0005524">
    <property type="term" value="F:ATP binding"/>
    <property type="evidence" value="ECO:0007669"/>
    <property type="project" value="UniProtKB-KW"/>
</dbReference>
<reference evidence="6 7" key="1">
    <citation type="submission" date="2020-05" db="EMBL/GenBank/DDBJ databases">
        <authorList>
            <person name="Ruan W."/>
            <person name="Jeon C.O."/>
            <person name="Chun B.H."/>
        </authorList>
    </citation>
    <scope>NUCLEOTIDE SEQUENCE [LARGE SCALE GENOMIC DNA]</scope>
    <source>
        <strain evidence="6 7">TBZ9</strain>
    </source>
</reference>
<dbReference type="AlphaFoldDB" id="A0A7Y3TVM2"/>
<accession>A0A7Y3TVM2</accession>
<dbReference type="PROSITE" id="PS00211">
    <property type="entry name" value="ABC_TRANSPORTER_1"/>
    <property type="match status" value="1"/>
</dbReference>
<dbReference type="SUPFAM" id="SSF54631">
    <property type="entry name" value="CBS-domain pair"/>
    <property type="match status" value="1"/>
</dbReference>
<evidence type="ECO:0000256" key="1">
    <source>
        <dbReference type="ARBA" id="ARBA00005417"/>
    </source>
</evidence>
<proteinExistence type="inferred from homology"/>
<dbReference type="InterPro" id="IPR003439">
    <property type="entry name" value="ABC_transporter-like_ATP-bd"/>
</dbReference>
<keyword evidence="3" id="KW-0547">Nucleotide-binding</keyword>
<dbReference type="EMBL" id="JABFHI010000001">
    <property type="protein sequence ID" value="NOG31101.1"/>
    <property type="molecule type" value="Genomic_DNA"/>
</dbReference>
<keyword evidence="7" id="KW-1185">Reference proteome</keyword>
<dbReference type="Proteomes" id="UP000588806">
    <property type="component" value="Unassembled WGS sequence"/>
</dbReference>
<protein>
    <submittedName>
        <fullName evidence="6">ABC transporter ATP-binding protein</fullName>
    </submittedName>
</protein>
<keyword evidence="4 6" id="KW-0067">ATP-binding</keyword>
<dbReference type="PANTHER" id="PTHR43117:SF5">
    <property type="entry name" value="GLYCINE BETAINE UPTAKE SYSTEM ATP-BINDING PROTEIN YEHX"/>
    <property type="match status" value="1"/>
</dbReference>
<sequence length="321" mass="35849">MIELCNVSKFFDQTPAVEELTLSIPKGKFCALVGTSGCGKSTTLRMINRLLTHSSGEIELDGQSIDAYDPVLLRRRIGYVIQNTGLFPHWNVARNIGLVPRLLKWPTAQVNQRVEELMGLLGLPVSEFAHKYPHQLSGGQAQRVGVARALAADPDILLMDEPFGALDPITREKLQEMLMQLQARLHKTIVFVTHDMDEALRLADMLVVMRDGRIVQQGTPLSLLQKPTDSFVDSLLGGLERGLKQASLTRVKDHMAPLGPHLPAQSRVMTEQTLRQALSMMLRDHCEWLTVVDQHDVPVGELSLRKLVKEAFQAQEKSRDV</sequence>
<dbReference type="SMART" id="SM00382">
    <property type="entry name" value="AAA"/>
    <property type="match status" value="1"/>
</dbReference>
<dbReference type="GO" id="GO:0015697">
    <property type="term" value="P:quaternary ammonium group transport"/>
    <property type="evidence" value="ECO:0007669"/>
    <property type="project" value="UniProtKB-ARBA"/>
</dbReference>
<dbReference type="InterPro" id="IPR046342">
    <property type="entry name" value="CBS_dom_sf"/>
</dbReference>
<dbReference type="GO" id="GO:0016887">
    <property type="term" value="F:ATP hydrolysis activity"/>
    <property type="evidence" value="ECO:0007669"/>
    <property type="project" value="InterPro"/>
</dbReference>
<dbReference type="InterPro" id="IPR017871">
    <property type="entry name" value="ABC_transporter-like_CS"/>
</dbReference>
<dbReference type="PANTHER" id="PTHR43117">
    <property type="entry name" value="OSMOPROTECTANT IMPORT ATP-BINDING PROTEIN OSMV"/>
    <property type="match status" value="1"/>
</dbReference>
<dbReference type="PROSITE" id="PS50893">
    <property type="entry name" value="ABC_TRANSPORTER_2"/>
    <property type="match status" value="1"/>
</dbReference>
<evidence type="ECO:0000256" key="2">
    <source>
        <dbReference type="ARBA" id="ARBA00022448"/>
    </source>
</evidence>
<dbReference type="RefSeq" id="WP_171701530.1">
    <property type="nucleotide sequence ID" value="NZ_JABFHI010000001.1"/>
</dbReference>
<evidence type="ECO:0000256" key="3">
    <source>
        <dbReference type="ARBA" id="ARBA00022741"/>
    </source>
</evidence>
<dbReference type="Gene3D" id="3.40.50.300">
    <property type="entry name" value="P-loop containing nucleotide triphosphate hydrolases"/>
    <property type="match status" value="1"/>
</dbReference>
<dbReference type="InterPro" id="IPR003593">
    <property type="entry name" value="AAA+_ATPase"/>
</dbReference>
<organism evidence="6 7">
    <name type="scientific">Vreelandella azerica</name>
    <dbReference type="NCBI Taxonomy" id="2732867"/>
    <lineage>
        <taxon>Bacteria</taxon>
        <taxon>Pseudomonadati</taxon>
        <taxon>Pseudomonadota</taxon>
        <taxon>Gammaproteobacteria</taxon>
        <taxon>Oceanospirillales</taxon>
        <taxon>Halomonadaceae</taxon>
        <taxon>Vreelandella</taxon>
    </lineage>
</organism>
<evidence type="ECO:0000256" key="4">
    <source>
        <dbReference type="ARBA" id="ARBA00022840"/>
    </source>
</evidence>
<evidence type="ECO:0000313" key="6">
    <source>
        <dbReference type="EMBL" id="NOG31101.1"/>
    </source>
</evidence>
<gene>
    <name evidence="6" type="ORF">HLB35_03800</name>
</gene>
<reference evidence="6 7" key="2">
    <citation type="submission" date="2020-06" db="EMBL/GenBank/DDBJ databases">
        <title>Halomonas songnenensis sp. nov., a moderately halophilic bacterium isolated from saline and alkaline soils.</title>
        <authorList>
            <person name="Jiang J."/>
            <person name="Pan Y."/>
        </authorList>
    </citation>
    <scope>NUCLEOTIDE SEQUENCE [LARGE SCALE GENOMIC DNA]</scope>
    <source>
        <strain evidence="6 7">TBZ9</strain>
    </source>
</reference>
<feature type="domain" description="ABC transporter" evidence="5">
    <location>
        <begin position="2"/>
        <end position="236"/>
    </location>
</feature>
<dbReference type="FunFam" id="3.40.50.300:FF:000425">
    <property type="entry name" value="Probable ABC transporter, ATP-binding subunit"/>
    <property type="match status" value="1"/>
</dbReference>
<name>A0A7Y3TVM2_9GAMM</name>
<keyword evidence="2" id="KW-0813">Transport</keyword>